<dbReference type="InterPro" id="IPR024078">
    <property type="entry name" value="LmbE-like_dom_sf"/>
</dbReference>
<keyword evidence="1" id="KW-0862">Zinc</keyword>
<comment type="caution">
    <text evidence="2">The sequence shown here is derived from an EMBL/GenBank/DDBJ whole genome shotgun (WGS) entry which is preliminary data.</text>
</comment>
<evidence type="ECO:0000256" key="1">
    <source>
        <dbReference type="ARBA" id="ARBA00022833"/>
    </source>
</evidence>
<dbReference type="PANTHER" id="PTHR12993">
    <property type="entry name" value="N-ACETYLGLUCOSAMINYL-PHOSPHATIDYLINOSITOL DE-N-ACETYLASE-RELATED"/>
    <property type="match status" value="1"/>
</dbReference>
<dbReference type="Gene3D" id="3.40.50.10320">
    <property type="entry name" value="LmbE-like"/>
    <property type="match status" value="1"/>
</dbReference>
<evidence type="ECO:0000313" key="2">
    <source>
        <dbReference type="EMBL" id="OYO24970.1"/>
    </source>
</evidence>
<dbReference type="Pfam" id="PF02585">
    <property type="entry name" value="PIG-L"/>
    <property type="match status" value="1"/>
</dbReference>
<dbReference type="PANTHER" id="PTHR12993:SF26">
    <property type="entry name" value="1D-MYO-INOSITOL 2-ACETAMIDO-2-DEOXY-ALPHA-D-GLUCOPYRANOSIDE DEACETYLASE"/>
    <property type="match status" value="1"/>
</dbReference>
<dbReference type="GO" id="GO:0016137">
    <property type="term" value="P:glycoside metabolic process"/>
    <property type="evidence" value="ECO:0007669"/>
    <property type="project" value="UniProtKB-ARBA"/>
</dbReference>
<evidence type="ECO:0000313" key="3">
    <source>
        <dbReference type="Proteomes" id="UP000216311"/>
    </source>
</evidence>
<sequence length="268" mass="28128">MVAAVRLGGCGQALGRDLSGRVALVTDLLTGVRRILFVHAHPDDETLATGALIAHLVGRGVECALLTATRGEQGEVRPGSFTGSAADFPAHREHELAGACAALGIGESAWLGEPPALAEGHNPHRYSDSGMRWVTDGVAGPAEHTGPHALSTVDPQRPLADLIAAIEHFRPDLMISYDDAGGYGHPDHVALHRLTGRAAAATGIRLAEVVAPETPGAEAFDLTEELPTVLAALRHHASQVAIDGDHVVHVGGQREPILLRTALRERRS</sequence>
<reference evidence="2 3" key="1">
    <citation type="submission" date="2017-07" db="EMBL/GenBank/DDBJ databases">
        <title>Draft whole genome sequences of clinical Proprionibacteriaceae strains.</title>
        <authorList>
            <person name="Bernier A.-M."/>
            <person name="Bernard K."/>
            <person name="Domingo M.-C."/>
        </authorList>
    </citation>
    <scope>NUCLEOTIDE SEQUENCE [LARGE SCALE GENOMIC DNA]</scope>
    <source>
        <strain evidence="2 3">NML 130396</strain>
    </source>
</reference>
<organism evidence="2 3">
    <name type="scientific">Enemella dayhoffiae</name>
    <dbReference type="NCBI Taxonomy" id="2016507"/>
    <lineage>
        <taxon>Bacteria</taxon>
        <taxon>Bacillati</taxon>
        <taxon>Actinomycetota</taxon>
        <taxon>Actinomycetes</taxon>
        <taxon>Propionibacteriales</taxon>
        <taxon>Propionibacteriaceae</taxon>
        <taxon>Enemella</taxon>
    </lineage>
</organism>
<proteinExistence type="predicted"/>
<dbReference type="SUPFAM" id="SSF102588">
    <property type="entry name" value="LmbE-like"/>
    <property type="match status" value="1"/>
</dbReference>
<dbReference type="AlphaFoldDB" id="A0A255HB13"/>
<protein>
    <submittedName>
        <fullName evidence="2">GlcNAc-PI de-N-acetylase</fullName>
    </submittedName>
</protein>
<name>A0A255HB13_9ACTN</name>
<dbReference type="Proteomes" id="UP000216311">
    <property type="component" value="Unassembled WGS sequence"/>
</dbReference>
<accession>A0A255HB13</accession>
<keyword evidence="3" id="KW-1185">Reference proteome</keyword>
<dbReference type="GO" id="GO:0016811">
    <property type="term" value="F:hydrolase activity, acting on carbon-nitrogen (but not peptide) bonds, in linear amides"/>
    <property type="evidence" value="ECO:0007669"/>
    <property type="project" value="TreeGrafter"/>
</dbReference>
<dbReference type="InterPro" id="IPR003737">
    <property type="entry name" value="GlcNAc_PI_deacetylase-related"/>
</dbReference>
<dbReference type="EMBL" id="NMVQ01000001">
    <property type="protein sequence ID" value="OYO24970.1"/>
    <property type="molecule type" value="Genomic_DNA"/>
</dbReference>
<gene>
    <name evidence="2" type="ORF">CGZ93_00390</name>
</gene>
<dbReference type="OrthoDB" id="158614at2"/>